<evidence type="ECO:0008006" key="3">
    <source>
        <dbReference type="Google" id="ProtNLM"/>
    </source>
</evidence>
<keyword evidence="1" id="KW-0175">Coiled coil</keyword>
<dbReference type="EMBL" id="UINC01088306">
    <property type="protein sequence ID" value="SVC38405.1"/>
    <property type="molecule type" value="Genomic_DNA"/>
</dbReference>
<reference evidence="2" key="1">
    <citation type="submission" date="2018-05" db="EMBL/GenBank/DDBJ databases">
        <authorList>
            <person name="Lanie J.A."/>
            <person name="Ng W.-L."/>
            <person name="Kazmierczak K.M."/>
            <person name="Andrzejewski T.M."/>
            <person name="Davidsen T.M."/>
            <person name="Wayne K.J."/>
            <person name="Tettelin H."/>
            <person name="Glass J.I."/>
            <person name="Rusch D."/>
            <person name="Podicherti R."/>
            <person name="Tsui H.-C.T."/>
            <person name="Winkler M.E."/>
        </authorList>
    </citation>
    <scope>NUCLEOTIDE SEQUENCE</scope>
</reference>
<gene>
    <name evidence="2" type="ORF">METZ01_LOCUS291259</name>
</gene>
<feature type="coiled-coil region" evidence="1">
    <location>
        <begin position="26"/>
        <end position="60"/>
    </location>
</feature>
<evidence type="ECO:0000313" key="2">
    <source>
        <dbReference type="EMBL" id="SVC38405.1"/>
    </source>
</evidence>
<feature type="non-terminal residue" evidence="2">
    <location>
        <position position="215"/>
    </location>
</feature>
<protein>
    <recommendedName>
        <fullName evidence="3">Porin</fullName>
    </recommendedName>
</protein>
<dbReference type="Gene3D" id="2.40.160.10">
    <property type="entry name" value="Porin"/>
    <property type="match status" value="1"/>
</dbReference>
<dbReference type="AlphaFoldDB" id="A0A382LRN0"/>
<dbReference type="InterPro" id="IPR032638">
    <property type="entry name" value="Porin_5"/>
</dbReference>
<organism evidence="2">
    <name type="scientific">marine metagenome</name>
    <dbReference type="NCBI Taxonomy" id="408172"/>
    <lineage>
        <taxon>unclassified sequences</taxon>
        <taxon>metagenomes</taxon>
        <taxon>ecological metagenomes</taxon>
    </lineage>
</organism>
<sequence length="215" mass="23049">MEGKSMNALFGLFAVLLSLGSAGQAIASESTELEDIRRELAALVSRVAALEAENAALKLDNAATGGPDDAMGAATKGPVLPAPGSDSWTDNIKLTGDFRYRYESLDVQNSADRERNRLRARIGLQAAVSDDLKVIVGLASGSVNPVSTNQSLGGAGSTKDMGLDLAYLQWSMSDLLTLRAGKFKNIWFKPEKSELLWDNDYNPEGFAVSYRSDEV</sequence>
<dbReference type="Pfam" id="PF16930">
    <property type="entry name" value="Porin_5"/>
    <property type="match status" value="1"/>
</dbReference>
<proteinExistence type="predicted"/>
<dbReference type="InterPro" id="IPR023614">
    <property type="entry name" value="Porin_dom_sf"/>
</dbReference>
<evidence type="ECO:0000256" key="1">
    <source>
        <dbReference type="SAM" id="Coils"/>
    </source>
</evidence>
<dbReference type="SUPFAM" id="SSF56935">
    <property type="entry name" value="Porins"/>
    <property type="match status" value="1"/>
</dbReference>
<accession>A0A382LRN0</accession>
<name>A0A382LRN0_9ZZZZ</name>